<evidence type="ECO:0000313" key="1">
    <source>
        <dbReference type="EMBL" id="AWN24208.1"/>
    </source>
</evidence>
<keyword evidence="2" id="KW-1185">Reference proteome</keyword>
<sequence>MAKKIEVDRRIDGLFRFHIEKAEWIKCACIDTVTEALVALGKIHIEEKNVPKGLSGLLSIVVGDDMHGPIVLRKDT</sequence>
<protein>
    <submittedName>
        <fullName evidence="1">Uncharacterized protein</fullName>
    </submittedName>
</protein>
<name>A0A2Z3JSH2_9DEIO</name>
<dbReference type="KEGG" id="dez:DKM44_14020"/>
<proteinExistence type="predicted"/>
<accession>A0A2Z3JSH2</accession>
<evidence type="ECO:0000313" key="2">
    <source>
        <dbReference type="Proteomes" id="UP000245368"/>
    </source>
</evidence>
<organism evidence="1 2">
    <name type="scientific">Deinococcus irradiatisoli</name>
    <dbReference type="NCBI Taxonomy" id="2202254"/>
    <lineage>
        <taxon>Bacteria</taxon>
        <taxon>Thermotogati</taxon>
        <taxon>Deinococcota</taxon>
        <taxon>Deinococci</taxon>
        <taxon>Deinococcales</taxon>
        <taxon>Deinococcaceae</taxon>
        <taxon>Deinococcus</taxon>
    </lineage>
</organism>
<dbReference type="AlphaFoldDB" id="A0A2Z3JSH2"/>
<gene>
    <name evidence="1" type="ORF">DKM44_14020</name>
</gene>
<dbReference type="Proteomes" id="UP000245368">
    <property type="component" value="Chromosome"/>
</dbReference>
<reference evidence="1 2" key="1">
    <citation type="submission" date="2018-05" db="EMBL/GenBank/DDBJ databases">
        <title>Complete Genome Sequence of Deinococcus sp. strain 17bor-2.</title>
        <authorList>
            <person name="Srinivasan S."/>
        </authorList>
    </citation>
    <scope>NUCLEOTIDE SEQUENCE [LARGE SCALE GENOMIC DNA]</scope>
    <source>
        <strain evidence="1 2">17bor-2</strain>
    </source>
</reference>
<dbReference type="EMBL" id="CP029494">
    <property type="protein sequence ID" value="AWN24208.1"/>
    <property type="molecule type" value="Genomic_DNA"/>
</dbReference>